<keyword evidence="2" id="KW-0812">Transmembrane</keyword>
<dbReference type="Gene3D" id="1.10.8.1310">
    <property type="match status" value="1"/>
</dbReference>
<dbReference type="InterPro" id="IPR045913">
    <property type="entry name" value="TBC20/Gyp8-like"/>
</dbReference>
<dbReference type="AlphaFoldDB" id="S9Q3F6"/>
<dbReference type="EMBL" id="KE503206">
    <property type="protein sequence ID" value="EPX74203.1"/>
    <property type="molecule type" value="Genomic_DNA"/>
</dbReference>
<proteinExistence type="predicted"/>
<protein>
    <submittedName>
        <fullName evidence="4">GTPase activating protein Gyp10</fullName>
    </submittedName>
</protein>
<feature type="domain" description="Rab-GAP TBC" evidence="3">
    <location>
        <begin position="35"/>
        <end position="220"/>
    </location>
</feature>
<keyword evidence="1" id="KW-0343">GTPase activation</keyword>
<dbReference type="GO" id="GO:0005789">
    <property type="term" value="C:endoplasmic reticulum membrane"/>
    <property type="evidence" value="ECO:0007669"/>
    <property type="project" value="TreeGrafter"/>
</dbReference>
<dbReference type="SUPFAM" id="SSF47923">
    <property type="entry name" value="Ypt/Rab-GAP domain of gyp1p"/>
    <property type="match status" value="2"/>
</dbReference>
<name>S9Q3F6_SCHOY</name>
<dbReference type="eggNOG" id="KOG2595">
    <property type="taxonomic scope" value="Eukaryota"/>
</dbReference>
<dbReference type="GeneID" id="25032387"/>
<keyword evidence="5" id="KW-1185">Reference proteome</keyword>
<dbReference type="FunFam" id="1.10.472.80:FF:000060">
    <property type="entry name" value="TBC domain protein, putative"/>
    <property type="match status" value="1"/>
</dbReference>
<feature type="transmembrane region" description="Helical" evidence="2">
    <location>
        <begin position="343"/>
        <end position="366"/>
    </location>
</feature>
<dbReference type="OMA" id="VYMFAQI"/>
<dbReference type="PANTHER" id="PTHR20913:SF7">
    <property type="entry name" value="RE60063P"/>
    <property type="match status" value="1"/>
</dbReference>
<dbReference type="Proteomes" id="UP000016088">
    <property type="component" value="Unassembled WGS sequence"/>
</dbReference>
<evidence type="ECO:0000313" key="5">
    <source>
        <dbReference type="Proteomes" id="UP000016088"/>
    </source>
</evidence>
<accession>S9Q3F6</accession>
<organism evidence="4 5">
    <name type="scientific">Schizosaccharomyces octosporus (strain yFS286)</name>
    <name type="common">Fission yeast</name>
    <name type="synonym">Octosporomyces octosporus</name>
    <dbReference type="NCBI Taxonomy" id="483514"/>
    <lineage>
        <taxon>Eukaryota</taxon>
        <taxon>Fungi</taxon>
        <taxon>Dikarya</taxon>
        <taxon>Ascomycota</taxon>
        <taxon>Taphrinomycotina</taxon>
        <taxon>Schizosaccharomycetes</taxon>
        <taxon>Schizosaccharomycetales</taxon>
        <taxon>Schizosaccharomycetaceae</taxon>
        <taxon>Schizosaccharomyces</taxon>
    </lineage>
</organism>
<dbReference type="GO" id="GO:0000920">
    <property type="term" value="P:septum digestion after cytokinesis"/>
    <property type="evidence" value="ECO:0007669"/>
    <property type="project" value="EnsemblFungi"/>
</dbReference>
<dbReference type="RefSeq" id="XP_013017357.1">
    <property type="nucleotide sequence ID" value="XM_013161903.1"/>
</dbReference>
<dbReference type="SMART" id="SM00164">
    <property type="entry name" value="TBC"/>
    <property type="match status" value="1"/>
</dbReference>
<dbReference type="Pfam" id="PF00566">
    <property type="entry name" value="RabGAP-TBC"/>
    <property type="match status" value="1"/>
</dbReference>
<gene>
    <name evidence="4" type="ORF">SOCG_03415</name>
</gene>
<evidence type="ECO:0000256" key="2">
    <source>
        <dbReference type="SAM" id="Phobius"/>
    </source>
</evidence>
<evidence type="ECO:0000313" key="4">
    <source>
        <dbReference type="EMBL" id="EPX74203.1"/>
    </source>
</evidence>
<dbReference type="PROSITE" id="PS50086">
    <property type="entry name" value="TBC_RABGAP"/>
    <property type="match status" value="1"/>
</dbReference>
<reference evidence="4 5" key="1">
    <citation type="journal article" date="2011" name="Science">
        <title>Comparative functional genomics of the fission yeasts.</title>
        <authorList>
            <person name="Rhind N."/>
            <person name="Chen Z."/>
            <person name="Yassour M."/>
            <person name="Thompson D.A."/>
            <person name="Haas B.J."/>
            <person name="Habib N."/>
            <person name="Wapinski I."/>
            <person name="Roy S."/>
            <person name="Lin M.F."/>
            <person name="Heiman D.I."/>
            <person name="Young S.K."/>
            <person name="Furuya K."/>
            <person name="Guo Y."/>
            <person name="Pidoux A."/>
            <person name="Chen H.M."/>
            <person name="Robbertse B."/>
            <person name="Goldberg J.M."/>
            <person name="Aoki K."/>
            <person name="Bayne E.H."/>
            <person name="Berlin A.M."/>
            <person name="Desjardins C.A."/>
            <person name="Dobbs E."/>
            <person name="Dukaj L."/>
            <person name="Fan L."/>
            <person name="FitzGerald M.G."/>
            <person name="French C."/>
            <person name="Gujja S."/>
            <person name="Hansen K."/>
            <person name="Keifenheim D."/>
            <person name="Levin J.Z."/>
            <person name="Mosher R.A."/>
            <person name="Mueller C.A."/>
            <person name="Pfiffner J."/>
            <person name="Priest M."/>
            <person name="Russ C."/>
            <person name="Smialowska A."/>
            <person name="Swoboda P."/>
            <person name="Sykes S.M."/>
            <person name="Vaughn M."/>
            <person name="Vengrova S."/>
            <person name="Yoder R."/>
            <person name="Zeng Q."/>
            <person name="Allshire R."/>
            <person name="Baulcombe D."/>
            <person name="Birren B.W."/>
            <person name="Brown W."/>
            <person name="Ekwall K."/>
            <person name="Kellis M."/>
            <person name="Leatherwood J."/>
            <person name="Levin H."/>
            <person name="Margalit H."/>
            <person name="Martienssen R."/>
            <person name="Nieduszynski C.A."/>
            <person name="Spatafora J.W."/>
            <person name="Friedman N."/>
            <person name="Dalgaard J.Z."/>
            <person name="Baumann P."/>
            <person name="Niki H."/>
            <person name="Regev A."/>
            <person name="Nusbaum C."/>
        </authorList>
    </citation>
    <scope>NUCLEOTIDE SEQUENCE [LARGE SCALE GENOMIC DNA]</scope>
    <source>
        <strain evidence="5">yFS286</strain>
    </source>
</reference>
<dbReference type="VEuPathDB" id="FungiDB:SOCG_03415"/>
<dbReference type="GO" id="GO:0005096">
    <property type="term" value="F:GTPase activator activity"/>
    <property type="evidence" value="ECO:0007669"/>
    <property type="project" value="UniProtKB-KW"/>
</dbReference>
<dbReference type="HOGENOM" id="CLU_039465_0_1_1"/>
<evidence type="ECO:0000259" key="3">
    <source>
        <dbReference type="PROSITE" id="PS50086"/>
    </source>
</evidence>
<dbReference type="InterPro" id="IPR035969">
    <property type="entry name" value="Rab-GAP_TBC_sf"/>
</dbReference>
<sequence>MKKKELKKRKDDVKVALINSDLDDLSQCGRTGHGFLMKSFRKPAWTLLCGISPRDRMECLAKSAVQSSYADQVQVLLDSERSFFQYRLNPILLRKYRSQLIKLLSTLFKRYPELCYYQGLHDIAQIVLLTVPYSHALPLMEYLMFHRLRDFMLPTLDATIKQLHLVLEIIRYRDFTLYEYLKKADVQCYFALSWLITWFAHDISDISVVGRLFDFFISSHPSAVVYTCAQIVIDDRKKIIDLLLDNNGADILHTYLCKLPSKVHVEQLIQNTCATMSSVDITSLPLDKLNISRFSSLRNQGQPWEYSLDKNGIVVFRLLRADHHDNGIFKQDWKLPLFLHENIFTGCNMITAITVIGVGIVASQLMPKFSAN</sequence>
<evidence type="ECO:0000256" key="1">
    <source>
        <dbReference type="ARBA" id="ARBA00022468"/>
    </source>
</evidence>
<dbReference type="PANTHER" id="PTHR20913">
    <property type="entry name" value="TBC1 DOMAIN FAMILY MEMBER 20/GTPASE"/>
    <property type="match status" value="1"/>
</dbReference>
<dbReference type="OrthoDB" id="206700at2759"/>
<keyword evidence="2" id="KW-1133">Transmembrane helix</keyword>
<dbReference type="FunFam" id="1.10.8.1310:FF:000005">
    <property type="entry name" value="GTPase-activating protein gyp10"/>
    <property type="match status" value="1"/>
</dbReference>
<keyword evidence="2" id="KW-0472">Membrane</keyword>
<dbReference type="GO" id="GO:0006888">
    <property type="term" value="P:endoplasmic reticulum to Golgi vesicle-mediated transport"/>
    <property type="evidence" value="ECO:0007669"/>
    <property type="project" value="TreeGrafter"/>
</dbReference>
<dbReference type="Gene3D" id="1.10.472.80">
    <property type="entry name" value="Ypt/Rab-GAP domain of gyp1p, domain 3"/>
    <property type="match status" value="1"/>
</dbReference>
<dbReference type="InterPro" id="IPR000195">
    <property type="entry name" value="Rab-GAP-TBC_dom"/>
</dbReference>